<evidence type="ECO:0000256" key="1">
    <source>
        <dbReference type="SAM" id="SignalP"/>
    </source>
</evidence>
<feature type="domain" description="Thiol:disulfide interchange protein DsbD N-terminal" evidence="2">
    <location>
        <begin position="48"/>
        <end position="149"/>
    </location>
</feature>
<name>A0A074JWH1_9RHOB</name>
<dbReference type="RefSeq" id="WP_038130343.1">
    <property type="nucleotide sequence ID" value="NZ_AUNB01000021.1"/>
</dbReference>
<dbReference type="Proteomes" id="UP000027471">
    <property type="component" value="Unassembled WGS sequence"/>
</dbReference>
<evidence type="ECO:0000259" key="2">
    <source>
        <dbReference type="Pfam" id="PF11412"/>
    </source>
</evidence>
<gene>
    <name evidence="3" type="ORF">DT23_14045</name>
</gene>
<keyword evidence="1" id="KW-0732">Signal</keyword>
<sequence length="271" mass="29011">MIKLLSVLALTLAVCPHLVAAQQSVEHPAPPPPPGVEGAQLLQGWMRADGSRMAGLSIDLKPDWKTYWRAPGDAGIPPQIDFKGSENVANITLHWPAPEVFQSAGMRTIGYQGDLLLPIEITPKDPAKPVDLSAHAAIGICDQICVPVSLHLHAHIAGDGRPDPQIKAALQAEPKTISLHATCKTTPVRDGVKLTARFDLPAAIGPEATLFELRSTPVWVSESTSRREGDTLVATADFVPPEAKPFDLDLSDLRITVLSDRGAVQFDGCTE</sequence>
<feature type="chain" id="PRO_5001695259" description="Thiol:disulfide interchange protein DsbD N-terminal domain-containing protein" evidence="1">
    <location>
        <begin position="21"/>
        <end position="271"/>
    </location>
</feature>
<accession>A0A074JWH1</accession>
<comment type="caution">
    <text evidence="3">The sequence shown here is derived from an EMBL/GenBank/DDBJ whole genome shotgun (WGS) entry which is preliminary data.</text>
</comment>
<keyword evidence="4" id="KW-1185">Reference proteome</keyword>
<organism evidence="3 4">
    <name type="scientific">Thioclava indica</name>
    <dbReference type="NCBI Taxonomy" id="1353528"/>
    <lineage>
        <taxon>Bacteria</taxon>
        <taxon>Pseudomonadati</taxon>
        <taxon>Pseudomonadota</taxon>
        <taxon>Alphaproteobacteria</taxon>
        <taxon>Rhodobacterales</taxon>
        <taxon>Paracoccaceae</taxon>
        <taxon>Thioclava</taxon>
    </lineage>
</organism>
<dbReference type="STRING" id="1353528.DT23_14045"/>
<dbReference type="OrthoDB" id="9811036at2"/>
<dbReference type="InterPro" id="IPR028250">
    <property type="entry name" value="DsbDN"/>
</dbReference>
<protein>
    <recommendedName>
        <fullName evidence="2">Thiol:disulfide interchange protein DsbD N-terminal domain-containing protein</fullName>
    </recommendedName>
</protein>
<dbReference type="EMBL" id="AUNB01000021">
    <property type="protein sequence ID" value="KEO60230.1"/>
    <property type="molecule type" value="Genomic_DNA"/>
</dbReference>
<dbReference type="eggNOG" id="COG4233">
    <property type="taxonomic scope" value="Bacteria"/>
</dbReference>
<evidence type="ECO:0000313" key="3">
    <source>
        <dbReference type="EMBL" id="KEO60230.1"/>
    </source>
</evidence>
<proteinExistence type="predicted"/>
<reference evidence="3 4" key="1">
    <citation type="journal article" date="2015" name="Antonie Van Leeuwenhoek">
        <title>Thioclava indica sp. nov., isolated from surface seawater of the Indian Ocean.</title>
        <authorList>
            <person name="Liu Y."/>
            <person name="Lai Q."/>
            <person name="Du J."/>
            <person name="Xu H."/>
            <person name="Jiang L."/>
            <person name="Shao Z."/>
        </authorList>
    </citation>
    <scope>NUCLEOTIDE SEQUENCE [LARGE SCALE GENOMIC DNA]</scope>
    <source>
        <strain evidence="3 4">DT23-4</strain>
    </source>
</reference>
<evidence type="ECO:0000313" key="4">
    <source>
        <dbReference type="Proteomes" id="UP000027471"/>
    </source>
</evidence>
<feature type="signal peptide" evidence="1">
    <location>
        <begin position="1"/>
        <end position="20"/>
    </location>
</feature>
<dbReference type="AlphaFoldDB" id="A0A074JWH1"/>
<dbReference type="Pfam" id="PF11412">
    <property type="entry name" value="DsbD_N"/>
    <property type="match status" value="1"/>
</dbReference>